<name>A0AAV3NRG7_LITER</name>
<dbReference type="Proteomes" id="UP001454036">
    <property type="component" value="Unassembled WGS sequence"/>
</dbReference>
<dbReference type="AlphaFoldDB" id="A0AAV3NRG7"/>
<sequence>MYRRLDKSGYITNELIGGVQEFVDFSLSQPGFFSHEKIKCQCSKCKNLHYQKVECVCGHLCQSGLTNGYFTWNHHSEECHSRVSGATNDVPQMDNTNSYRDMIINAMGPTRFEELKEVRGESESMDLEASRFYNLLCDADEPL</sequence>
<evidence type="ECO:0000313" key="3">
    <source>
        <dbReference type="Proteomes" id="UP001454036"/>
    </source>
</evidence>
<gene>
    <name evidence="2" type="ORF">LIER_35477</name>
</gene>
<proteinExistence type="predicted"/>
<evidence type="ECO:0000313" key="2">
    <source>
        <dbReference type="EMBL" id="GAA0141915.1"/>
    </source>
</evidence>
<dbReference type="Pfam" id="PF13963">
    <property type="entry name" value="Transpos_assoc"/>
    <property type="match status" value="1"/>
</dbReference>
<comment type="caution">
    <text evidence="2">The sequence shown here is derived from an EMBL/GenBank/DDBJ whole genome shotgun (WGS) entry which is preliminary data.</text>
</comment>
<dbReference type="InterPro" id="IPR029480">
    <property type="entry name" value="Transpos_assoc"/>
</dbReference>
<evidence type="ECO:0000259" key="1">
    <source>
        <dbReference type="Pfam" id="PF13963"/>
    </source>
</evidence>
<dbReference type="EMBL" id="BAABME010015578">
    <property type="protein sequence ID" value="GAA0141915.1"/>
    <property type="molecule type" value="Genomic_DNA"/>
</dbReference>
<organism evidence="2 3">
    <name type="scientific">Lithospermum erythrorhizon</name>
    <name type="common">Purple gromwell</name>
    <name type="synonym">Lithospermum officinale var. erythrorhizon</name>
    <dbReference type="NCBI Taxonomy" id="34254"/>
    <lineage>
        <taxon>Eukaryota</taxon>
        <taxon>Viridiplantae</taxon>
        <taxon>Streptophyta</taxon>
        <taxon>Embryophyta</taxon>
        <taxon>Tracheophyta</taxon>
        <taxon>Spermatophyta</taxon>
        <taxon>Magnoliopsida</taxon>
        <taxon>eudicotyledons</taxon>
        <taxon>Gunneridae</taxon>
        <taxon>Pentapetalae</taxon>
        <taxon>asterids</taxon>
        <taxon>lamiids</taxon>
        <taxon>Boraginales</taxon>
        <taxon>Boraginaceae</taxon>
        <taxon>Boraginoideae</taxon>
        <taxon>Lithospermeae</taxon>
        <taxon>Lithospermum</taxon>
    </lineage>
</organism>
<protein>
    <recommendedName>
        <fullName evidence="1">Transposase-associated domain-containing protein</fullName>
    </recommendedName>
</protein>
<accession>A0AAV3NRG7</accession>
<reference evidence="2 3" key="1">
    <citation type="submission" date="2024-01" db="EMBL/GenBank/DDBJ databases">
        <title>The complete chloroplast genome sequence of Lithospermum erythrorhizon: insights into the phylogenetic relationship among Boraginaceae species and the maternal lineages of purple gromwells.</title>
        <authorList>
            <person name="Okada T."/>
            <person name="Watanabe K."/>
        </authorList>
    </citation>
    <scope>NUCLEOTIDE SEQUENCE [LARGE SCALE GENOMIC DNA]</scope>
</reference>
<feature type="domain" description="Transposase-associated" evidence="1">
    <location>
        <begin position="8"/>
        <end position="77"/>
    </location>
</feature>
<keyword evidence="3" id="KW-1185">Reference proteome</keyword>